<protein>
    <submittedName>
        <fullName evidence="1">Uncharacterized protein</fullName>
    </submittedName>
</protein>
<accession>A0A2S9XAM7</accession>
<gene>
    <name evidence="1" type="ORF">ENSA5_70100</name>
</gene>
<keyword evidence="2" id="KW-1185">Reference proteome</keyword>
<proteinExistence type="predicted"/>
<reference evidence="1 2" key="1">
    <citation type="submission" date="2018-03" db="EMBL/GenBank/DDBJ databases">
        <title>Draft Genome Sequences of the Obligatory Marine Myxobacteria Enhygromyxa salina SWB005.</title>
        <authorList>
            <person name="Poehlein A."/>
            <person name="Moghaddam J.A."/>
            <person name="Harms H."/>
            <person name="Alanjari M."/>
            <person name="Koenig G.M."/>
            <person name="Daniel R."/>
            <person name="Schaeberle T.F."/>
        </authorList>
    </citation>
    <scope>NUCLEOTIDE SEQUENCE [LARGE SCALE GENOMIC DNA]</scope>
    <source>
        <strain evidence="1 2">SWB005</strain>
    </source>
</reference>
<organism evidence="1 2">
    <name type="scientific">Enhygromyxa salina</name>
    <dbReference type="NCBI Taxonomy" id="215803"/>
    <lineage>
        <taxon>Bacteria</taxon>
        <taxon>Pseudomonadati</taxon>
        <taxon>Myxococcota</taxon>
        <taxon>Polyangia</taxon>
        <taxon>Nannocystales</taxon>
        <taxon>Nannocystaceae</taxon>
        <taxon>Enhygromyxa</taxon>
    </lineage>
</organism>
<sequence>MCFDGRRNADERPIHGYDKITDLQQADLDKLSNSLHWLSVTGSFRFEDSLRLYDISLALYPTFDTEQPVCFIAHLDAALYTDLWNDHDHLNADAAERLRTLSIALGAHEGLDGFYTTNIDTFSEAPIFDGATLRKSFLEPTSVRAAWENRQRISHGLVSGIKRSLVTLEQMRERWGDGELFETITGHVILSCLVDIDESFFDDED</sequence>
<dbReference type="AlphaFoldDB" id="A0A2S9XAM7"/>
<dbReference type="RefSeq" id="WP_106396117.1">
    <property type="nucleotide sequence ID" value="NZ_PVNK01000311.1"/>
</dbReference>
<dbReference type="Proteomes" id="UP000237968">
    <property type="component" value="Unassembled WGS sequence"/>
</dbReference>
<evidence type="ECO:0000313" key="1">
    <source>
        <dbReference type="EMBL" id="PRP89903.1"/>
    </source>
</evidence>
<comment type="caution">
    <text evidence="1">The sequence shown here is derived from an EMBL/GenBank/DDBJ whole genome shotgun (WGS) entry which is preliminary data.</text>
</comment>
<evidence type="ECO:0000313" key="2">
    <source>
        <dbReference type="Proteomes" id="UP000237968"/>
    </source>
</evidence>
<dbReference type="OrthoDB" id="9854798at2"/>
<name>A0A2S9XAM7_9BACT</name>
<dbReference type="EMBL" id="PVNK01000311">
    <property type="protein sequence ID" value="PRP89903.1"/>
    <property type="molecule type" value="Genomic_DNA"/>
</dbReference>